<keyword evidence="2" id="KW-1185">Reference proteome</keyword>
<evidence type="ECO:0000313" key="1">
    <source>
        <dbReference type="EMBL" id="MFC4355239.1"/>
    </source>
</evidence>
<evidence type="ECO:0000313" key="2">
    <source>
        <dbReference type="Proteomes" id="UP001595733"/>
    </source>
</evidence>
<dbReference type="EMBL" id="JBHSEF010000022">
    <property type="protein sequence ID" value="MFC4355239.1"/>
    <property type="molecule type" value="Genomic_DNA"/>
</dbReference>
<dbReference type="SUPFAM" id="SSF53697">
    <property type="entry name" value="SIS domain"/>
    <property type="match status" value="1"/>
</dbReference>
<dbReference type="Gene3D" id="3.40.50.10490">
    <property type="entry name" value="Glucose-6-phosphate isomerase like protein, domain 1"/>
    <property type="match status" value="1"/>
</dbReference>
<organism evidence="1 2">
    <name type="scientific">Chryseomicrobium palamuruense</name>
    <dbReference type="NCBI Taxonomy" id="682973"/>
    <lineage>
        <taxon>Bacteria</taxon>
        <taxon>Bacillati</taxon>
        <taxon>Bacillota</taxon>
        <taxon>Bacilli</taxon>
        <taxon>Bacillales</taxon>
        <taxon>Caryophanaceae</taxon>
        <taxon>Chryseomicrobium</taxon>
    </lineage>
</organism>
<proteinExistence type="predicted"/>
<comment type="caution">
    <text evidence="1">The sequence shown here is derived from an EMBL/GenBank/DDBJ whole genome shotgun (WGS) entry which is preliminary data.</text>
</comment>
<accession>A0ABV8UW16</accession>
<protein>
    <submittedName>
        <fullName evidence="1">Uncharacterized protein</fullName>
    </submittedName>
</protein>
<dbReference type="InterPro" id="IPR046348">
    <property type="entry name" value="SIS_dom_sf"/>
</dbReference>
<gene>
    <name evidence="1" type="ORF">ACFO0S_09295</name>
</gene>
<name>A0ABV8UW16_9BACL</name>
<sequence>MKTLGKMTVAQMMIAQILQLMNEEGHQVPQAVKQVLPVREMADISLFTSSTKEAAFRSAATSSRLAQLHMIDILFMYVASQDYEQSVKFLDETREAIHTLSKKVSRSERGKGFFRM</sequence>
<dbReference type="Proteomes" id="UP001595733">
    <property type="component" value="Unassembled WGS sequence"/>
</dbReference>
<reference evidence="2" key="1">
    <citation type="journal article" date="2019" name="Int. J. Syst. Evol. Microbiol.">
        <title>The Global Catalogue of Microorganisms (GCM) 10K type strain sequencing project: providing services to taxonomists for standard genome sequencing and annotation.</title>
        <authorList>
            <consortium name="The Broad Institute Genomics Platform"/>
            <consortium name="The Broad Institute Genome Sequencing Center for Infectious Disease"/>
            <person name="Wu L."/>
            <person name="Ma J."/>
        </authorList>
    </citation>
    <scope>NUCLEOTIDE SEQUENCE [LARGE SCALE GENOMIC DNA]</scope>
    <source>
        <strain evidence="2">CCUG 50353</strain>
    </source>
</reference>